<protein>
    <recommendedName>
        <fullName evidence="5 14">Pyruvate kinase</fullName>
        <ecNumber evidence="4 14">2.7.1.40</ecNumber>
    </recommendedName>
</protein>
<name>A0ABT9UUF6_9FIRM</name>
<dbReference type="Gene3D" id="2.40.33.10">
    <property type="entry name" value="PK beta-barrel domain-like"/>
    <property type="match status" value="1"/>
</dbReference>
<dbReference type="SUPFAM" id="SSF50800">
    <property type="entry name" value="PK beta-barrel domain-like"/>
    <property type="match status" value="1"/>
</dbReference>
<keyword evidence="19" id="KW-1185">Reference proteome</keyword>
<evidence type="ECO:0000256" key="13">
    <source>
        <dbReference type="ARBA" id="ARBA00023317"/>
    </source>
</evidence>
<dbReference type="SUPFAM" id="SSF52935">
    <property type="entry name" value="PK C-terminal domain-like"/>
    <property type="match status" value="1"/>
</dbReference>
<evidence type="ECO:0000256" key="11">
    <source>
        <dbReference type="ARBA" id="ARBA00022842"/>
    </source>
</evidence>
<dbReference type="InterPro" id="IPR015793">
    <property type="entry name" value="Pyrv_Knase_brl"/>
</dbReference>
<keyword evidence="9 15" id="KW-0418">Kinase</keyword>
<comment type="catalytic activity">
    <reaction evidence="15">
        <text>pyruvate + ATP = phosphoenolpyruvate + ADP + H(+)</text>
        <dbReference type="Rhea" id="RHEA:18157"/>
        <dbReference type="ChEBI" id="CHEBI:15361"/>
        <dbReference type="ChEBI" id="CHEBI:15378"/>
        <dbReference type="ChEBI" id="CHEBI:30616"/>
        <dbReference type="ChEBI" id="CHEBI:58702"/>
        <dbReference type="ChEBI" id="CHEBI:456216"/>
        <dbReference type="EC" id="2.7.1.40"/>
    </reaction>
</comment>
<dbReference type="PROSITE" id="PS00110">
    <property type="entry name" value="PYRUVATE_KINASE"/>
    <property type="match status" value="1"/>
</dbReference>
<dbReference type="Pfam" id="PF00224">
    <property type="entry name" value="PK"/>
    <property type="match status" value="1"/>
</dbReference>
<keyword evidence="6 15" id="KW-0808">Transferase</keyword>
<comment type="cofactor">
    <cofactor evidence="1">
        <name>K(+)</name>
        <dbReference type="ChEBI" id="CHEBI:29103"/>
    </cofactor>
</comment>
<dbReference type="SUPFAM" id="SSF51621">
    <property type="entry name" value="Phosphoenolpyruvate/pyruvate domain"/>
    <property type="match status" value="1"/>
</dbReference>
<organism evidence="18 19">
    <name type="scientific">Eubacterium multiforme</name>
    <dbReference type="NCBI Taxonomy" id="83339"/>
    <lineage>
        <taxon>Bacteria</taxon>
        <taxon>Bacillati</taxon>
        <taxon>Bacillota</taxon>
        <taxon>Clostridia</taxon>
        <taxon>Eubacteriales</taxon>
        <taxon>Eubacteriaceae</taxon>
        <taxon>Eubacterium</taxon>
    </lineage>
</organism>
<dbReference type="InterPro" id="IPR015806">
    <property type="entry name" value="Pyrv_Knase_insert_dom_sf"/>
</dbReference>
<evidence type="ECO:0000256" key="2">
    <source>
        <dbReference type="ARBA" id="ARBA00004997"/>
    </source>
</evidence>
<evidence type="ECO:0000259" key="17">
    <source>
        <dbReference type="Pfam" id="PF02887"/>
    </source>
</evidence>
<evidence type="ECO:0000256" key="5">
    <source>
        <dbReference type="ARBA" id="ARBA00018587"/>
    </source>
</evidence>
<dbReference type="Pfam" id="PF02887">
    <property type="entry name" value="PK_C"/>
    <property type="match status" value="1"/>
</dbReference>
<dbReference type="PANTHER" id="PTHR11817">
    <property type="entry name" value="PYRUVATE KINASE"/>
    <property type="match status" value="1"/>
</dbReference>
<gene>
    <name evidence="18" type="ORF">J2S18_001890</name>
</gene>
<evidence type="ECO:0000259" key="16">
    <source>
        <dbReference type="Pfam" id="PF00224"/>
    </source>
</evidence>
<dbReference type="PRINTS" id="PR01050">
    <property type="entry name" value="PYRUVTKNASE"/>
</dbReference>
<dbReference type="InterPro" id="IPR015795">
    <property type="entry name" value="Pyrv_Knase_C"/>
</dbReference>
<dbReference type="GO" id="GO:0004743">
    <property type="term" value="F:pyruvate kinase activity"/>
    <property type="evidence" value="ECO:0007669"/>
    <property type="project" value="UniProtKB-EC"/>
</dbReference>
<feature type="domain" description="Pyruvate kinase C-terminal" evidence="17">
    <location>
        <begin position="358"/>
        <end position="467"/>
    </location>
</feature>
<keyword evidence="12 15" id="KW-0324">Glycolysis</keyword>
<evidence type="ECO:0000256" key="8">
    <source>
        <dbReference type="ARBA" id="ARBA00022741"/>
    </source>
</evidence>
<dbReference type="InterPro" id="IPR036918">
    <property type="entry name" value="Pyrv_Knase_C_sf"/>
</dbReference>
<dbReference type="NCBIfam" id="TIGR01064">
    <property type="entry name" value="pyruv_kin"/>
    <property type="match status" value="1"/>
</dbReference>
<dbReference type="InterPro" id="IPR018209">
    <property type="entry name" value="Pyrv_Knase_AS"/>
</dbReference>
<keyword evidence="10" id="KW-0067">ATP-binding</keyword>
<evidence type="ECO:0000256" key="4">
    <source>
        <dbReference type="ARBA" id="ARBA00012142"/>
    </source>
</evidence>
<accession>A0ABT9UUF6</accession>
<evidence type="ECO:0000256" key="1">
    <source>
        <dbReference type="ARBA" id="ARBA00001958"/>
    </source>
</evidence>
<dbReference type="NCBIfam" id="NF004978">
    <property type="entry name" value="PRK06354.1"/>
    <property type="match status" value="1"/>
</dbReference>
<dbReference type="NCBIfam" id="NF004491">
    <property type="entry name" value="PRK05826.1"/>
    <property type="match status" value="1"/>
</dbReference>
<evidence type="ECO:0000256" key="3">
    <source>
        <dbReference type="ARBA" id="ARBA00008663"/>
    </source>
</evidence>
<dbReference type="EMBL" id="JAUSUF010000005">
    <property type="protein sequence ID" value="MDQ0149959.1"/>
    <property type="molecule type" value="Genomic_DNA"/>
</dbReference>
<evidence type="ECO:0000256" key="15">
    <source>
        <dbReference type="RuleBase" id="RU000504"/>
    </source>
</evidence>
<reference evidence="18 19" key="1">
    <citation type="submission" date="2023-07" db="EMBL/GenBank/DDBJ databases">
        <title>Genomic Encyclopedia of Type Strains, Phase IV (KMG-IV): sequencing the most valuable type-strain genomes for metagenomic binning, comparative biology and taxonomic classification.</title>
        <authorList>
            <person name="Goeker M."/>
        </authorList>
    </citation>
    <scope>NUCLEOTIDE SEQUENCE [LARGE SCALE GENOMIC DNA]</scope>
    <source>
        <strain evidence="18 19">DSM 20694</strain>
    </source>
</reference>
<comment type="similarity">
    <text evidence="3 15">Belongs to the pyruvate kinase family.</text>
</comment>
<dbReference type="Proteomes" id="UP001228504">
    <property type="component" value="Unassembled WGS sequence"/>
</dbReference>
<dbReference type="Gene3D" id="3.20.20.60">
    <property type="entry name" value="Phosphoenolpyruvate-binding domains"/>
    <property type="match status" value="1"/>
</dbReference>
<sequence>MQKTKMIFTIGPSSNSKEMLREFIINGMNVARLNFSHGTHESHLEIINKIKDLREELNTSTALLADIKGPKIRTDKFKNDSVILQKGETFIFSCDKEILGDSTKCSISYKDLYKEVKPSDVILVDDGLLEFKVNEIICKDIICTILTSGKISNHKGVNVPNVKIGLPAITEKDEEDLKFICKNDIDFIAASFIRKASDVNEYREVLKENGREDIKIISKIESTEGIENIDSIIEASDGIMVARGDMGVEIPLEQVPIAQKSIIKKCNMANKVVITATQLLDSMIRNPRPTRAEVTDVANAILDGTDAVMLSGESASGLYPLEAVKTMSKIAKDAETHLNYEEIINQFKNEKIENYDELISYSVAETAIKFPTKAIVVKVSNGKKVKFISRYRTIVPIIAVTNNNKLARSLAFEFGVIPVINDEYKNKDFSLIAREIVLENNIANRTDTILVIDSSDDNFGKNDLLKIESV</sequence>
<evidence type="ECO:0000256" key="10">
    <source>
        <dbReference type="ARBA" id="ARBA00022840"/>
    </source>
</evidence>
<proteinExistence type="inferred from homology"/>
<evidence type="ECO:0000256" key="14">
    <source>
        <dbReference type="NCBIfam" id="TIGR01064"/>
    </source>
</evidence>
<keyword evidence="7" id="KW-0479">Metal-binding</keyword>
<keyword evidence="13 18" id="KW-0670">Pyruvate</keyword>
<dbReference type="InterPro" id="IPR015813">
    <property type="entry name" value="Pyrv/PenolPyrv_kinase-like_dom"/>
</dbReference>
<comment type="caution">
    <text evidence="18">The sequence shown here is derived from an EMBL/GenBank/DDBJ whole genome shotgun (WGS) entry which is preliminary data.</text>
</comment>
<dbReference type="GO" id="GO:0016301">
    <property type="term" value="F:kinase activity"/>
    <property type="evidence" value="ECO:0007669"/>
    <property type="project" value="UniProtKB-KW"/>
</dbReference>
<evidence type="ECO:0000256" key="6">
    <source>
        <dbReference type="ARBA" id="ARBA00022679"/>
    </source>
</evidence>
<keyword evidence="11 15" id="KW-0460">Magnesium</keyword>
<evidence type="ECO:0000256" key="9">
    <source>
        <dbReference type="ARBA" id="ARBA00022777"/>
    </source>
</evidence>
<dbReference type="Gene3D" id="3.40.1380.20">
    <property type="entry name" value="Pyruvate kinase, C-terminal domain"/>
    <property type="match status" value="1"/>
</dbReference>
<dbReference type="InterPro" id="IPR040442">
    <property type="entry name" value="Pyrv_kinase-like_dom_sf"/>
</dbReference>
<feature type="domain" description="Pyruvate kinase barrel" evidence="16">
    <location>
        <begin position="1"/>
        <end position="324"/>
    </location>
</feature>
<dbReference type="RefSeq" id="WP_307486138.1">
    <property type="nucleotide sequence ID" value="NZ_JAUSUF010000005.1"/>
</dbReference>
<evidence type="ECO:0000256" key="12">
    <source>
        <dbReference type="ARBA" id="ARBA00023152"/>
    </source>
</evidence>
<comment type="pathway">
    <text evidence="2 15">Carbohydrate degradation; glycolysis; pyruvate from D-glyceraldehyde 3-phosphate: step 5/5.</text>
</comment>
<dbReference type="EC" id="2.7.1.40" evidence="4 14"/>
<dbReference type="InterPro" id="IPR011037">
    <property type="entry name" value="Pyrv_Knase-like_insert_dom_sf"/>
</dbReference>
<dbReference type="InterPro" id="IPR001697">
    <property type="entry name" value="Pyr_Knase"/>
</dbReference>
<evidence type="ECO:0000256" key="7">
    <source>
        <dbReference type="ARBA" id="ARBA00022723"/>
    </source>
</evidence>
<keyword evidence="8" id="KW-0547">Nucleotide-binding</keyword>
<evidence type="ECO:0000313" key="18">
    <source>
        <dbReference type="EMBL" id="MDQ0149959.1"/>
    </source>
</evidence>
<evidence type="ECO:0000313" key="19">
    <source>
        <dbReference type="Proteomes" id="UP001228504"/>
    </source>
</evidence>